<dbReference type="AlphaFoldDB" id="A0A9W6WDC9"/>
<evidence type="ECO:0000313" key="1">
    <source>
        <dbReference type="EMBL" id="GLZ81983.1"/>
    </source>
</evidence>
<proteinExistence type="predicted"/>
<dbReference type="EMBL" id="BSTX01000008">
    <property type="protein sequence ID" value="GLZ81983.1"/>
    <property type="molecule type" value="Genomic_DNA"/>
</dbReference>
<dbReference type="Proteomes" id="UP001165079">
    <property type="component" value="Unassembled WGS sequence"/>
</dbReference>
<name>A0A9W6WDC9_9ACTN</name>
<comment type="caution">
    <text evidence="1">The sequence shown here is derived from an EMBL/GenBank/DDBJ whole genome shotgun (WGS) entry which is preliminary data.</text>
</comment>
<sequence length="79" mass="9150">MNTDVLTPAETPAQDALGAGKTHIFKTFRTKKDNTMNLLNEALARARMRELWRDETRYVGRHRGAKDILLRARRRKDAN</sequence>
<evidence type="ECO:0000313" key="2">
    <source>
        <dbReference type="Proteomes" id="UP001165079"/>
    </source>
</evidence>
<gene>
    <name evidence="1" type="ORF">Afil01_67900</name>
</gene>
<keyword evidence="2" id="KW-1185">Reference proteome</keyword>
<organism evidence="1 2">
    <name type="scientific">Actinorhabdospora filicis</name>
    <dbReference type="NCBI Taxonomy" id="1785913"/>
    <lineage>
        <taxon>Bacteria</taxon>
        <taxon>Bacillati</taxon>
        <taxon>Actinomycetota</taxon>
        <taxon>Actinomycetes</taxon>
        <taxon>Micromonosporales</taxon>
        <taxon>Micromonosporaceae</taxon>
        <taxon>Actinorhabdospora</taxon>
    </lineage>
</organism>
<accession>A0A9W6WDC9</accession>
<dbReference type="RefSeq" id="WP_285667552.1">
    <property type="nucleotide sequence ID" value="NZ_BSTX01000008.1"/>
</dbReference>
<protein>
    <submittedName>
        <fullName evidence="1">Uncharacterized protein</fullName>
    </submittedName>
</protein>
<reference evidence="1" key="1">
    <citation type="submission" date="2023-03" db="EMBL/GenBank/DDBJ databases">
        <title>Actinorhabdospora filicis NBRC 111898.</title>
        <authorList>
            <person name="Ichikawa N."/>
            <person name="Sato H."/>
            <person name="Tonouchi N."/>
        </authorList>
    </citation>
    <scope>NUCLEOTIDE SEQUENCE</scope>
    <source>
        <strain evidence="1">NBRC 111898</strain>
    </source>
</reference>